<evidence type="ECO:0000256" key="9">
    <source>
        <dbReference type="ARBA" id="ARBA00022824"/>
    </source>
</evidence>
<dbReference type="GO" id="GO:0005739">
    <property type="term" value="C:mitochondrion"/>
    <property type="evidence" value="ECO:0007669"/>
    <property type="project" value="UniProtKB-SubCell"/>
</dbReference>
<keyword evidence="10" id="KW-0333">Golgi apparatus</keyword>
<evidence type="ECO:0000313" key="18">
    <source>
        <dbReference type="EMBL" id="KAG7462131.1"/>
    </source>
</evidence>
<dbReference type="InterPro" id="IPR045058">
    <property type="entry name" value="GIMA/IAN/Toc"/>
</dbReference>
<feature type="domain" description="AIG1-type G" evidence="17">
    <location>
        <begin position="9"/>
        <end position="200"/>
    </location>
</feature>
<keyword evidence="6" id="KW-0963">Cytoplasm</keyword>
<name>A0A9D3PM91_MEGAT</name>
<evidence type="ECO:0000256" key="10">
    <source>
        <dbReference type="ARBA" id="ARBA00023034"/>
    </source>
</evidence>
<comment type="function">
    <text evidence="13">Exerts an anti-apoptotic effect in the immune system and is involved in responses to infections.</text>
</comment>
<keyword evidence="9" id="KW-0256">Endoplasmic reticulum</keyword>
<reference evidence="18" key="1">
    <citation type="submission" date="2021-01" db="EMBL/GenBank/DDBJ databases">
        <authorList>
            <person name="Zahm M."/>
            <person name="Roques C."/>
            <person name="Cabau C."/>
            <person name="Klopp C."/>
            <person name="Donnadieu C."/>
            <person name="Jouanno E."/>
            <person name="Lampietro C."/>
            <person name="Louis A."/>
            <person name="Herpin A."/>
            <person name="Echchiki A."/>
            <person name="Berthelot C."/>
            <person name="Parey E."/>
            <person name="Roest-Crollius H."/>
            <person name="Braasch I."/>
            <person name="Postlethwait J."/>
            <person name="Bobe J."/>
            <person name="Montfort J."/>
            <person name="Bouchez O."/>
            <person name="Begum T."/>
            <person name="Mejri S."/>
            <person name="Adams A."/>
            <person name="Chen W.-J."/>
            <person name="Guiguen Y."/>
        </authorList>
    </citation>
    <scope>NUCLEOTIDE SEQUENCE</scope>
    <source>
        <strain evidence="18">YG-15Mar2019-1</strain>
        <tissue evidence="18">Brain</tissue>
    </source>
</reference>
<sequence>MALAKPPLLPELRLVLLGWTDSGKSCAGNTILGRKVFLTQKSTEECERQQGDVRAREVTVVDTPGWKRISPLTFFKKDIVHGVELCPPGPHALLLVLRLDKEVEEESLKELLALLSDSVWRRTIVLFTHADIGGAIERRIASKGEAHQRLLQKCGNRYHIFNNVNWGDGSQVTELLEKIEGMVETNEEKILPSRDVSKVLFTSPTPRRRNSLDPPPKMSEDEGTEGEREAETHTEGEEDKLQRDATEKEKEGQGLHRAQRRREDLERLEQEIQTKMDPQQEAEELPLPVKRRNSFDRKRPNLGGETPGPVSPAAPCVSELRLVLLGRTGAGKSAAGNTILGREEFVSQDPTPSSWSFQWADSQGRRGVCWTGS</sequence>
<keyword evidence="7" id="KW-0677">Repeat</keyword>
<dbReference type="InterPro" id="IPR027417">
    <property type="entry name" value="P-loop_NTPase"/>
</dbReference>
<evidence type="ECO:0000256" key="7">
    <source>
        <dbReference type="ARBA" id="ARBA00022737"/>
    </source>
</evidence>
<organism evidence="18 19">
    <name type="scientific">Megalops atlanticus</name>
    <name type="common">Tarpon</name>
    <name type="synonym">Clupea gigantea</name>
    <dbReference type="NCBI Taxonomy" id="7932"/>
    <lineage>
        <taxon>Eukaryota</taxon>
        <taxon>Metazoa</taxon>
        <taxon>Chordata</taxon>
        <taxon>Craniata</taxon>
        <taxon>Vertebrata</taxon>
        <taxon>Euteleostomi</taxon>
        <taxon>Actinopterygii</taxon>
        <taxon>Neopterygii</taxon>
        <taxon>Teleostei</taxon>
        <taxon>Elopiformes</taxon>
        <taxon>Megalopidae</taxon>
        <taxon>Megalops</taxon>
    </lineage>
</organism>
<evidence type="ECO:0000256" key="4">
    <source>
        <dbReference type="ARBA" id="ARBA00004555"/>
    </source>
</evidence>
<evidence type="ECO:0000256" key="6">
    <source>
        <dbReference type="ARBA" id="ARBA00022490"/>
    </source>
</evidence>
<gene>
    <name evidence="18" type="ORF">MATL_G00199310</name>
</gene>
<protein>
    <recommendedName>
        <fullName evidence="14">GTPase IMAP family member 8</fullName>
    </recommendedName>
    <alternativeName>
        <fullName evidence="15">Immune-associated nucleotide-binding protein 9</fullName>
    </alternativeName>
</protein>
<dbReference type="FunFam" id="3.40.50.300:FF:000536">
    <property type="entry name" value="GTPase IMAP family member 8"/>
    <property type="match status" value="1"/>
</dbReference>
<evidence type="ECO:0000313" key="19">
    <source>
        <dbReference type="Proteomes" id="UP001046870"/>
    </source>
</evidence>
<evidence type="ECO:0000256" key="11">
    <source>
        <dbReference type="ARBA" id="ARBA00023128"/>
    </source>
</evidence>
<keyword evidence="8" id="KW-0547">Nucleotide-binding</keyword>
<keyword evidence="12" id="KW-0342">GTP-binding</keyword>
<feature type="compositionally biased region" description="Basic and acidic residues" evidence="16">
    <location>
        <begin position="225"/>
        <end position="254"/>
    </location>
</feature>
<evidence type="ECO:0000256" key="16">
    <source>
        <dbReference type="SAM" id="MobiDB-lite"/>
    </source>
</evidence>
<dbReference type="InterPro" id="IPR006703">
    <property type="entry name" value="G_AIG1"/>
</dbReference>
<dbReference type="PANTHER" id="PTHR10903:SF107">
    <property type="entry name" value="GTPASE IMAP FAMILY MEMBER 4-LIKE-RELATED"/>
    <property type="match status" value="1"/>
</dbReference>
<evidence type="ECO:0000256" key="2">
    <source>
        <dbReference type="ARBA" id="ARBA00004240"/>
    </source>
</evidence>
<evidence type="ECO:0000259" key="17">
    <source>
        <dbReference type="PROSITE" id="PS51720"/>
    </source>
</evidence>
<feature type="region of interest" description="Disordered" evidence="16">
    <location>
        <begin position="195"/>
        <end position="314"/>
    </location>
</feature>
<proteinExistence type="inferred from homology"/>
<dbReference type="AlphaFoldDB" id="A0A9D3PM91"/>
<dbReference type="GO" id="GO:0005829">
    <property type="term" value="C:cytosol"/>
    <property type="evidence" value="ECO:0007669"/>
    <property type="project" value="UniProtKB-SubCell"/>
</dbReference>
<dbReference type="SUPFAM" id="SSF52540">
    <property type="entry name" value="P-loop containing nucleoside triphosphate hydrolases"/>
    <property type="match status" value="1"/>
</dbReference>
<dbReference type="Proteomes" id="UP001046870">
    <property type="component" value="Chromosome 17"/>
</dbReference>
<dbReference type="Gene3D" id="3.40.50.300">
    <property type="entry name" value="P-loop containing nucleotide triphosphate hydrolases"/>
    <property type="match status" value="2"/>
</dbReference>
<evidence type="ECO:0000256" key="15">
    <source>
        <dbReference type="ARBA" id="ARBA00077278"/>
    </source>
</evidence>
<dbReference type="GO" id="GO:0005794">
    <property type="term" value="C:Golgi apparatus"/>
    <property type="evidence" value="ECO:0007669"/>
    <property type="project" value="UniProtKB-SubCell"/>
</dbReference>
<feature type="compositionally biased region" description="Basic and acidic residues" evidence="16">
    <location>
        <begin position="261"/>
        <end position="274"/>
    </location>
</feature>
<keyword evidence="11" id="KW-0496">Mitochondrion</keyword>
<dbReference type="PANTHER" id="PTHR10903">
    <property type="entry name" value="GTPASE, IMAP FAMILY MEMBER-RELATED"/>
    <property type="match status" value="1"/>
</dbReference>
<evidence type="ECO:0000256" key="12">
    <source>
        <dbReference type="ARBA" id="ARBA00023134"/>
    </source>
</evidence>
<comment type="subcellular location">
    <subcellularLocation>
        <location evidence="3">Cytoplasm</location>
        <location evidence="3">Cytosol</location>
    </subcellularLocation>
    <subcellularLocation>
        <location evidence="2">Endoplasmic reticulum</location>
    </subcellularLocation>
    <subcellularLocation>
        <location evidence="4">Golgi apparatus</location>
    </subcellularLocation>
    <subcellularLocation>
        <location evidence="1">Mitochondrion</location>
    </subcellularLocation>
</comment>
<dbReference type="GO" id="GO:0005525">
    <property type="term" value="F:GTP binding"/>
    <property type="evidence" value="ECO:0007669"/>
    <property type="project" value="UniProtKB-KW"/>
</dbReference>
<dbReference type="Pfam" id="PF04548">
    <property type="entry name" value="AIG1"/>
    <property type="match status" value="2"/>
</dbReference>
<dbReference type="GO" id="GO:0005783">
    <property type="term" value="C:endoplasmic reticulum"/>
    <property type="evidence" value="ECO:0007669"/>
    <property type="project" value="UniProtKB-SubCell"/>
</dbReference>
<keyword evidence="19" id="KW-1185">Reference proteome</keyword>
<comment type="similarity">
    <text evidence="5">Belongs to the TRAFAC class TrmE-Era-EngA-EngB-Septin-like GTPase superfamily. AIG1/Toc34/Toc159-like paraseptin GTPase family. IAN subfamily.</text>
</comment>
<evidence type="ECO:0000256" key="8">
    <source>
        <dbReference type="ARBA" id="ARBA00022741"/>
    </source>
</evidence>
<dbReference type="EMBL" id="JAFDVH010000017">
    <property type="protein sequence ID" value="KAG7462131.1"/>
    <property type="molecule type" value="Genomic_DNA"/>
</dbReference>
<evidence type="ECO:0000256" key="1">
    <source>
        <dbReference type="ARBA" id="ARBA00004173"/>
    </source>
</evidence>
<dbReference type="PROSITE" id="PS51720">
    <property type="entry name" value="G_AIG1"/>
    <property type="match status" value="1"/>
</dbReference>
<dbReference type="OrthoDB" id="8954335at2759"/>
<evidence type="ECO:0000256" key="3">
    <source>
        <dbReference type="ARBA" id="ARBA00004514"/>
    </source>
</evidence>
<accession>A0A9D3PM91</accession>
<evidence type="ECO:0000256" key="14">
    <source>
        <dbReference type="ARBA" id="ARBA00073539"/>
    </source>
</evidence>
<evidence type="ECO:0000256" key="13">
    <source>
        <dbReference type="ARBA" id="ARBA00056809"/>
    </source>
</evidence>
<evidence type="ECO:0000256" key="5">
    <source>
        <dbReference type="ARBA" id="ARBA00008535"/>
    </source>
</evidence>
<comment type="caution">
    <text evidence="18">The sequence shown here is derived from an EMBL/GenBank/DDBJ whole genome shotgun (WGS) entry which is preliminary data.</text>
</comment>